<reference evidence="1 2" key="1">
    <citation type="journal article" date="2013" name="J. Microbiol.">
        <title>Mucilaginibacter ginsenosidivorax sp. nov., with ginsenoside converting activity isolated from sediment.</title>
        <authorList>
            <person name="Kim J.K."/>
            <person name="Choi T.E."/>
            <person name="Liu Q.M."/>
            <person name="Park H.Y."/>
            <person name="Yi T.H."/>
            <person name="Yoon M.H."/>
            <person name="Kim S.C."/>
            <person name="Im W.T."/>
        </authorList>
    </citation>
    <scope>NUCLEOTIDE SEQUENCE [LARGE SCALE GENOMIC DNA]</scope>
    <source>
        <strain evidence="1 2">KHI28</strain>
    </source>
</reference>
<name>A0A5B8W3K6_9SPHI</name>
<dbReference type="Proteomes" id="UP000321362">
    <property type="component" value="Chromosome"/>
</dbReference>
<dbReference type="KEGG" id="mgk:FSB76_16500"/>
<organism evidence="1 2">
    <name type="scientific">Mucilaginibacter ginsenosidivorax</name>
    <dbReference type="NCBI Taxonomy" id="862126"/>
    <lineage>
        <taxon>Bacteria</taxon>
        <taxon>Pseudomonadati</taxon>
        <taxon>Bacteroidota</taxon>
        <taxon>Sphingobacteriia</taxon>
        <taxon>Sphingobacteriales</taxon>
        <taxon>Sphingobacteriaceae</taxon>
        <taxon>Mucilaginibacter</taxon>
    </lineage>
</organism>
<protein>
    <submittedName>
        <fullName evidence="1">Uncharacterized protein</fullName>
    </submittedName>
</protein>
<evidence type="ECO:0000313" key="2">
    <source>
        <dbReference type="Proteomes" id="UP000321362"/>
    </source>
</evidence>
<evidence type="ECO:0000313" key="1">
    <source>
        <dbReference type="EMBL" id="QEC77466.1"/>
    </source>
</evidence>
<proteinExistence type="predicted"/>
<accession>A0A5B8W3K6</accession>
<dbReference type="AlphaFoldDB" id="A0A5B8W3K6"/>
<gene>
    <name evidence="1" type="ORF">FSB76_16500</name>
</gene>
<keyword evidence="2" id="KW-1185">Reference proteome</keyword>
<sequence length="81" mass="8931">MVSHHAKPILITCTKKELICHPFRALVDVAFVDGRCPSQADVALSGLYYGWQLGTQPGFNFARPERDRYANAGQSPVAITQ</sequence>
<dbReference type="EMBL" id="CP042437">
    <property type="protein sequence ID" value="QEC77466.1"/>
    <property type="molecule type" value="Genomic_DNA"/>
</dbReference>
<dbReference type="RefSeq" id="WP_147055181.1">
    <property type="nucleotide sequence ID" value="NZ_CP042437.1"/>
</dbReference>